<sequence length="43" mass="5163">MMTHQKVRELGWEVVIYLPYSPKLVSSDYHHCLDDVMPHIYQC</sequence>
<protein>
    <submittedName>
        <fullName evidence="1">Uncharacterized protein</fullName>
    </submittedName>
</protein>
<name>A0A0K2T3Q3_LEPSM</name>
<dbReference type="EMBL" id="HACA01002710">
    <property type="protein sequence ID" value="CDW20071.1"/>
    <property type="molecule type" value="Transcribed_RNA"/>
</dbReference>
<evidence type="ECO:0000313" key="1">
    <source>
        <dbReference type="EMBL" id="CDW20071.1"/>
    </source>
</evidence>
<organism evidence="1">
    <name type="scientific">Lepeophtheirus salmonis</name>
    <name type="common">Salmon louse</name>
    <name type="synonym">Caligus salmonis</name>
    <dbReference type="NCBI Taxonomy" id="72036"/>
    <lineage>
        <taxon>Eukaryota</taxon>
        <taxon>Metazoa</taxon>
        <taxon>Ecdysozoa</taxon>
        <taxon>Arthropoda</taxon>
        <taxon>Crustacea</taxon>
        <taxon>Multicrustacea</taxon>
        <taxon>Hexanauplia</taxon>
        <taxon>Copepoda</taxon>
        <taxon>Siphonostomatoida</taxon>
        <taxon>Caligidae</taxon>
        <taxon>Lepeophtheirus</taxon>
    </lineage>
</organism>
<proteinExistence type="predicted"/>
<accession>A0A0K2T3Q3</accession>
<reference evidence="1" key="1">
    <citation type="submission" date="2014-05" db="EMBL/GenBank/DDBJ databases">
        <authorList>
            <person name="Chronopoulou M."/>
        </authorList>
    </citation>
    <scope>NUCLEOTIDE SEQUENCE</scope>
    <source>
        <tissue evidence="1">Whole organism</tissue>
    </source>
</reference>
<dbReference type="AlphaFoldDB" id="A0A0K2T3Q3"/>
<gene>
    <name evidence="1" type="primary">Dere\GG12977</name>
</gene>